<evidence type="ECO:0000313" key="2">
    <source>
        <dbReference type="Proteomes" id="UP001293254"/>
    </source>
</evidence>
<proteinExistence type="predicted"/>
<gene>
    <name evidence="1" type="ORF">Salat_1646800</name>
</gene>
<reference evidence="1" key="1">
    <citation type="submission" date="2020-06" db="EMBL/GenBank/DDBJ databases">
        <authorList>
            <person name="Li T."/>
            <person name="Hu X."/>
            <person name="Zhang T."/>
            <person name="Song X."/>
            <person name="Zhang H."/>
            <person name="Dai N."/>
            <person name="Sheng W."/>
            <person name="Hou X."/>
            <person name="Wei L."/>
        </authorList>
    </citation>
    <scope>NUCLEOTIDE SEQUENCE</scope>
    <source>
        <strain evidence="1">3651</strain>
        <tissue evidence="1">Leaf</tissue>
    </source>
</reference>
<protein>
    <recommendedName>
        <fullName evidence="3">F-box associated domain-containing protein</fullName>
    </recommendedName>
</protein>
<dbReference type="Proteomes" id="UP001293254">
    <property type="component" value="Unassembled WGS sequence"/>
</dbReference>
<dbReference type="AlphaFoldDB" id="A0AAE2CJS7"/>
<accession>A0AAE2CJS7</accession>
<sequence>MLLDRWIQEMIVTLGFGYYDETDDYKIIKIVSLGNEDDDYLDLSFKYHETAKHTKVQVCSSTTNFWKNVEVGYFPWCMFDVKSRLVFYDSAHWKAYYKDANEDVMVVLAFHLGHEMFQQIKLPNYEVYGEDFIEYVGLYKENLSLFLFHLVDRHHPWQEEYCYLWVMK</sequence>
<evidence type="ECO:0000313" key="1">
    <source>
        <dbReference type="EMBL" id="KAK4424534.1"/>
    </source>
</evidence>
<name>A0AAE2CJS7_9LAMI</name>
<reference evidence="1" key="2">
    <citation type="journal article" date="2024" name="Plant">
        <title>Genomic evolution and insights into agronomic trait innovations of Sesamum species.</title>
        <authorList>
            <person name="Miao H."/>
            <person name="Wang L."/>
            <person name="Qu L."/>
            <person name="Liu H."/>
            <person name="Sun Y."/>
            <person name="Le M."/>
            <person name="Wang Q."/>
            <person name="Wei S."/>
            <person name="Zheng Y."/>
            <person name="Lin W."/>
            <person name="Duan Y."/>
            <person name="Cao H."/>
            <person name="Xiong S."/>
            <person name="Wang X."/>
            <person name="Wei L."/>
            <person name="Li C."/>
            <person name="Ma Q."/>
            <person name="Ju M."/>
            <person name="Zhao R."/>
            <person name="Li G."/>
            <person name="Mu C."/>
            <person name="Tian Q."/>
            <person name="Mei H."/>
            <person name="Zhang T."/>
            <person name="Gao T."/>
            <person name="Zhang H."/>
        </authorList>
    </citation>
    <scope>NUCLEOTIDE SEQUENCE</scope>
    <source>
        <strain evidence="1">3651</strain>
    </source>
</reference>
<organism evidence="1 2">
    <name type="scientific">Sesamum alatum</name>
    <dbReference type="NCBI Taxonomy" id="300844"/>
    <lineage>
        <taxon>Eukaryota</taxon>
        <taxon>Viridiplantae</taxon>
        <taxon>Streptophyta</taxon>
        <taxon>Embryophyta</taxon>
        <taxon>Tracheophyta</taxon>
        <taxon>Spermatophyta</taxon>
        <taxon>Magnoliopsida</taxon>
        <taxon>eudicotyledons</taxon>
        <taxon>Gunneridae</taxon>
        <taxon>Pentapetalae</taxon>
        <taxon>asterids</taxon>
        <taxon>lamiids</taxon>
        <taxon>Lamiales</taxon>
        <taxon>Pedaliaceae</taxon>
        <taxon>Sesamum</taxon>
    </lineage>
</organism>
<dbReference type="EMBL" id="JACGWO010000006">
    <property type="protein sequence ID" value="KAK4424534.1"/>
    <property type="molecule type" value="Genomic_DNA"/>
</dbReference>
<evidence type="ECO:0008006" key="3">
    <source>
        <dbReference type="Google" id="ProtNLM"/>
    </source>
</evidence>
<keyword evidence="2" id="KW-1185">Reference proteome</keyword>
<comment type="caution">
    <text evidence="1">The sequence shown here is derived from an EMBL/GenBank/DDBJ whole genome shotgun (WGS) entry which is preliminary data.</text>
</comment>